<organism evidence="1 2">
    <name type="scientific">Mucilaginibacter yixingensis</name>
    <dbReference type="NCBI Taxonomy" id="1295612"/>
    <lineage>
        <taxon>Bacteria</taxon>
        <taxon>Pseudomonadati</taxon>
        <taxon>Bacteroidota</taxon>
        <taxon>Sphingobacteriia</taxon>
        <taxon>Sphingobacteriales</taxon>
        <taxon>Sphingobacteriaceae</taxon>
        <taxon>Mucilaginibacter</taxon>
    </lineage>
</organism>
<proteinExistence type="predicted"/>
<evidence type="ECO:0000313" key="1">
    <source>
        <dbReference type="EMBL" id="PTQ98033.1"/>
    </source>
</evidence>
<gene>
    <name evidence="1" type="ORF">C8P68_103192</name>
</gene>
<dbReference type="Proteomes" id="UP000244168">
    <property type="component" value="Unassembled WGS sequence"/>
</dbReference>
<sequence length="29" mass="3316">MKIIAKILSLITIVRERIVLKSMGSSFMH</sequence>
<dbReference type="EMBL" id="QAOQ01000003">
    <property type="protein sequence ID" value="PTQ98033.1"/>
    <property type="molecule type" value="Genomic_DNA"/>
</dbReference>
<accession>A0A2T5JAY5</accession>
<keyword evidence="2" id="KW-1185">Reference proteome</keyword>
<dbReference type="AlphaFoldDB" id="A0A2T5JAY5"/>
<comment type="caution">
    <text evidence="1">The sequence shown here is derived from an EMBL/GenBank/DDBJ whole genome shotgun (WGS) entry which is preliminary data.</text>
</comment>
<protein>
    <submittedName>
        <fullName evidence="1">Uncharacterized protein</fullName>
    </submittedName>
</protein>
<name>A0A2T5JAY5_9SPHI</name>
<reference evidence="1 2" key="1">
    <citation type="submission" date="2018-04" db="EMBL/GenBank/DDBJ databases">
        <title>Genomic Encyclopedia of Archaeal and Bacterial Type Strains, Phase II (KMG-II): from individual species to whole genera.</title>
        <authorList>
            <person name="Goeker M."/>
        </authorList>
    </citation>
    <scope>NUCLEOTIDE SEQUENCE [LARGE SCALE GENOMIC DNA]</scope>
    <source>
        <strain evidence="1 2">DSM 26809</strain>
    </source>
</reference>
<evidence type="ECO:0000313" key="2">
    <source>
        <dbReference type="Proteomes" id="UP000244168"/>
    </source>
</evidence>